<evidence type="ECO:0000313" key="2">
    <source>
        <dbReference type="EMBL" id="ALE16787.1"/>
    </source>
</evidence>
<accession>A0A0M5KZJ5</accession>
<dbReference type="InterPro" id="IPR011250">
    <property type="entry name" value="OMP/PagP_B-barrel"/>
</dbReference>
<dbReference type="STRING" id="361183.AMC99_01495"/>
<dbReference type="EMBL" id="CP012669">
    <property type="protein sequence ID" value="ALE16787.1"/>
    <property type="molecule type" value="Genomic_DNA"/>
</dbReference>
<name>A0A0M5KZJ5_9SPHN</name>
<feature type="domain" description="Transferrin-binding protein B C-lobe/N-lobe beta-barrel" evidence="1">
    <location>
        <begin position="384"/>
        <end position="515"/>
    </location>
</feature>
<dbReference type="KEGG" id="aep:AMC99_01495"/>
<dbReference type="InterPro" id="IPR001677">
    <property type="entry name" value="TbpB_B_D"/>
</dbReference>
<keyword evidence="3" id="KW-1185">Reference proteome</keyword>
<evidence type="ECO:0000313" key="3">
    <source>
        <dbReference type="Proteomes" id="UP000057938"/>
    </source>
</evidence>
<gene>
    <name evidence="2" type="ORF">AMC99_01495</name>
</gene>
<proteinExistence type="predicted"/>
<protein>
    <submittedName>
        <fullName evidence="2">Outer membrane autotransporter barrel</fullName>
    </submittedName>
</protein>
<dbReference type="Gene3D" id="2.40.160.90">
    <property type="match status" value="2"/>
</dbReference>
<dbReference type="AlphaFoldDB" id="A0A0M5KZJ5"/>
<dbReference type="Proteomes" id="UP000057938">
    <property type="component" value="Chromosome"/>
</dbReference>
<sequence length="517" mass="53679">MTTGAQSLTISIDPATGTYTLTRPGGNKQFSNVTAVDQTASNMVYGEFVKNVSGGQENLFVTLPPGTSTDRLNWVGQGVYFSLIQRPDGTYVVDADAFHYGYPTAPASVPTSGGGTYNVYVLGFLTEQGQNPILMRTYNPGTLTADFGAGTVSVSGLVDGFDLVNSTGGFSFAYNGDATIGSSGFNGDFTLGGIGGTWAGLFYGPSATEVGASFRGGSSVVDFAGTLVGSSDPGFRNIASSFAGLNDPADFEPIVIEELENVTQSGSTVSTTFFRAGTGSGILGNYGVSYRNPGLWSLANTFTYSDSDKNASLSNDQYTVYGDVNPAGGQIDGLTLLNTAPGNSLVELTYTKFGIWERGGNGSGDYEIARRYAVFGFKTDPASVPTTGSATYNGVVVGAAKSTGATNRFYDLTGTTEISVNFGTFIWNGQLALTGTDRQSSATRDFGSFISAPGSLTGNQLQPAMFMSGGNPYGQIFGYLFGPGAAEVGGGFTLDFDDLTISGNTVDIDGIFAGRKN</sequence>
<dbReference type="Pfam" id="PF01298">
    <property type="entry name" value="TbpB_B_D"/>
    <property type="match status" value="1"/>
</dbReference>
<evidence type="ECO:0000259" key="1">
    <source>
        <dbReference type="Pfam" id="PF01298"/>
    </source>
</evidence>
<organism evidence="2 3">
    <name type="scientific">Altererythrobacter epoxidivorans</name>
    <dbReference type="NCBI Taxonomy" id="361183"/>
    <lineage>
        <taxon>Bacteria</taxon>
        <taxon>Pseudomonadati</taxon>
        <taxon>Pseudomonadota</taxon>
        <taxon>Alphaproteobacteria</taxon>
        <taxon>Sphingomonadales</taxon>
        <taxon>Erythrobacteraceae</taxon>
        <taxon>Altererythrobacter</taxon>
    </lineage>
</organism>
<dbReference type="PATRIC" id="fig|361183.4.peg.1467"/>
<dbReference type="SUPFAM" id="SSF56925">
    <property type="entry name" value="OMPA-like"/>
    <property type="match status" value="2"/>
</dbReference>
<reference evidence="2 3" key="1">
    <citation type="submission" date="2015-09" db="EMBL/GenBank/DDBJ databases">
        <title>Complete genome sequence of a benzo[a]pyrene-degrading bacterium Altererythrobacter epoxidivorans CGMCC 1.7731T.</title>
        <authorList>
            <person name="Li Z."/>
            <person name="Cheng H."/>
            <person name="Huo Y."/>
            <person name="Xu X."/>
        </authorList>
    </citation>
    <scope>NUCLEOTIDE SEQUENCE [LARGE SCALE GENOMIC DNA]</scope>
    <source>
        <strain evidence="2 3">CGMCC 1.7731</strain>
    </source>
</reference>